<name>A0A0D3KQ70_EMIH1</name>
<organism evidence="2 3">
    <name type="scientific">Emiliania huxleyi (strain CCMP1516)</name>
    <dbReference type="NCBI Taxonomy" id="280463"/>
    <lineage>
        <taxon>Eukaryota</taxon>
        <taxon>Haptista</taxon>
        <taxon>Haptophyta</taxon>
        <taxon>Prymnesiophyceae</taxon>
        <taxon>Isochrysidales</taxon>
        <taxon>Noelaerhabdaceae</taxon>
        <taxon>Emiliania</taxon>
    </lineage>
</organism>
<dbReference type="HOGENOM" id="CLU_1707566_0_0_1"/>
<dbReference type="RefSeq" id="XP_005790334.1">
    <property type="nucleotide sequence ID" value="XM_005790277.1"/>
</dbReference>
<evidence type="ECO:0000313" key="3">
    <source>
        <dbReference type="Proteomes" id="UP000013827"/>
    </source>
</evidence>
<dbReference type="KEGG" id="ehx:EMIHUDRAFT_224879"/>
<evidence type="ECO:0000256" key="1">
    <source>
        <dbReference type="SAM" id="MobiDB-lite"/>
    </source>
</evidence>
<feature type="region of interest" description="Disordered" evidence="1">
    <location>
        <begin position="130"/>
        <end position="154"/>
    </location>
</feature>
<dbReference type="Proteomes" id="UP000013827">
    <property type="component" value="Unassembled WGS sequence"/>
</dbReference>
<protein>
    <recommendedName>
        <fullName evidence="4">CTLH domain-containing protein</fullName>
    </recommendedName>
</protein>
<dbReference type="PaxDb" id="2903-EOD19923"/>
<proteinExistence type="predicted"/>
<evidence type="ECO:0000313" key="2">
    <source>
        <dbReference type="EnsemblProtists" id="EOD37905"/>
    </source>
</evidence>
<evidence type="ECO:0008006" key="4">
    <source>
        <dbReference type="Google" id="ProtNLM"/>
    </source>
</evidence>
<dbReference type="GeneID" id="17283175"/>
<sequence length="154" mass="16138">MLEAEASARVPLGVQAAHDPCLLRRRRRAIELLGEVAAGAGGAQADGGAGTEEVAALRRSSLARIESARRLSPALLQLLMECGACEQALSFVENDVLDVQTLRLLELRALLDVGVRLGQAARLLAAAATAPHPHPADAPHRAASPYRAAGKEEV</sequence>
<keyword evidence="3" id="KW-1185">Reference proteome</keyword>
<reference evidence="3" key="1">
    <citation type="journal article" date="2013" name="Nature">
        <title>Pan genome of the phytoplankton Emiliania underpins its global distribution.</title>
        <authorList>
            <person name="Read B.A."/>
            <person name="Kegel J."/>
            <person name="Klute M.J."/>
            <person name="Kuo A."/>
            <person name="Lefebvre S.C."/>
            <person name="Maumus F."/>
            <person name="Mayer C."/>
            <person name="Miller J."/>
            <person name="Monier A."/>
            <person name="Salamov A."/>
            <person name="Young J."/>
            <person name="Aguilar M."/>
            <person name="Claverie J.M."/>
            <person name="Frickenhaus S."/>
            <person name="Gonzalez K."/>
            <person name="Herman E.K."/>
            <person name="Lin Y.C."/>
            <person name="Napier J."/>
            <person name="Ogata H."/>
            <person name="Sarno A.F."/>
            <person name="Shmutz J."/>
            <person name="Schroeder D."/>
            <person name="de Vargas C."/>
            <person name="Verret F."/>
            <person name="von Dassow P."/>
            <person name="Valentin K."/>
            <person name="Van de Peer Y."/>
            <person name="Wheeler G."/>
            <person name="Dacks J.B."/>
            <person name="Delwiche C.F."/>
            <person name="Dyhrman S.T."/>
            <person name="Glockner G."/>
            <person name="John U."/>
            <person name="Richards T."/>
            <person name="Worden A.Z."/>
            <person name="Zhang X."/>
            <person name="Grigoriev I.V."/>
            <person name="Allen A.E."/>
            <person name="Bidle K."/>
            <person name="Borodovsky M."/>
            <person name="Bowler C."/>
            <person name="Brownlee C."/>
            <person name="Cock J.M."/>
            <person name="Elias M."/>
            <person name="Gladyshev V.N."/>
            <person name="Groth M."/>
            <person name="Guda C."/>
            <person name="Hadaegh A."/>
            <person name="Iglesias-Rodriguez M.D."/>
            <person name="Jenkins J."/>
            <person name="Jones B.M."/>
            <person name="Lawson T."/>
            <person name="Leese F."/>
            <person name="Lindquist E."/>
            <person name="Lobanov A."/>
            <person name="Lomsadze A."/>
            <person name="Malik S.B."/>
            <person name="Marsh M.E."/>
            <person name="Mackinder L."/>
            <person name="Mock T."/>
            <person name="Mueller-Roeber B."/>
            <person name="Pagarete A."/>
            <person name="Parker M."/>
            <person name="Probert I."/>
            <person name="Quesneville H."/>
            <person name="Raines C."/>
            <person name="Rensing S.A."/>
            <person name="Riano-Pachon D.M."/>
            <person name="Richier S."/>
            <person name="Rokitta S."/>
            <person name="Shiraiwa Y."/>
            <person name="Soanes D.M."/>
            <person name="van der Giezen M."/>
            <person name="Wahlund T.M."/>
            <person name="Williams B."/>
            <person name="Wilson W."/>
            <person name="Wolfe G."/>
            <person name="Wurch L.L."/>
        </authorList>
    </citation>
    <scope>NUCLEOTIDE SEQUENCE</scope>
</reference>
<dbReference type="GeneID" id="17265616"/>
<dbReference type="EnsemblProtists" id="EOD19923">
    <property type="protein sequence ID" value="EOD19923"/>
    <property type="gene ID" value="EMIHUDRAFT_208631"/>
</dbReference>
<dbReference type="RefSeq" id="XP_005772352.1">
    <property type="nucleotide sequence ID" value="XM_005772295.1"/>
</dbReference>
<dbReference type="EnsemblProtists" id="EOD37905">
    <property type="protein sequence ID" value="EOD37905"/>
    <property type="gene ID" value="EMIHUDRAFT_224879"/>
</dbReference>
<reference evidence="2" key="2">
    <citation type="submission" date="2024-10" db="UniProtKB">
        <authorList>
            <consortium name="EnsemblProtists"/>
        </authorList>
    </citation>
    <scope>IDENTIFICATION</scope>
</reference>
<accession>A0A0D3KQ70</accession>
<dbReference type="AlphaFoldDB" id="A0A0D3KQ70"/>
<dbReference type="KEGG" id="ehx:EMIHUDRAFT_208631"/>